<keyword evidence="2" id="KW-1185">Reference proteome</keyword>
<comment type="caution">
    <text evidence="1">The sequence shown here is derived from an EMBL/GenBank/DDBJ whole genome shotgun (WGS) entry which is preliminary data.</text>
</comment>
<reference evidence="1" key="1">
    <citation type="submission" date="2017-07" db="EMBL/GenBank/DDBJ databases">
        <title>Taro Niue Genome Assembly and Annotation.</title>
        <authorList>
            <person name="Atibalentja N."/>
            <person name="Keating K."/>
            <person name="Fields C.J."/>
        </authorList>
    </citation>
    <scope>NUCLEOTIDE SEQUENCE</scope>
    <source>
        <strain evidence="1">Niue_2</strain>
        <tissue evidence="1">Leaf</tissue>
    </source>
</reference>
<feature type="non-terminal residue" evidence="1">
    <location>
        <position position="1"/>
    </location>
</feature>
<gene>
    <name evidence="1" type="ORF">Taro_010556</name>
</gene>
<protein>
    <submittedName>
        <fullName evidence="1">Uncharacterized protein</fullName>
    </submittedName>
</protein>
<feature type="non-terminal residue" evidence="1">
    <location>
        <position position="142"/>
    </location>
</feature>
<dbReference type="AlphaFoldDB" id="A0A843U8L6"/>
<organism evidence="1 2">
    <name type="scientific">Colocasia esculenta</name>
    <name type="common">Wild taro</name>
    <name type="synonym">Arum esculentum</name>
    <dbReference type="NCBI Taxonomy" id="4460"/>
    <lineage>
        <taxon>Eukaryota</taxon>
        <taxon>Viridiplantae</taxon>
        <taxon>Streptophyta</taxon>
        <taxon>Embryophyta</taxon>
        <taxon>Tracheophyta</taxon>
        <taxon>Spermatophyta</taxon>
        <taxon>Magnoliopsida</taxon>
        <taxon>Liliopsida</taxon>
        <taxon>Araceae</taxon>
        <taxon>Aroideae</taxon>
        <taxon>Colocasieae</taxon>
        <taxon>Colocasia</taxon>
    </lineage>
</organism>
<evidence type="ECO:0000313" key="2">
    <source>
        <dbReference type="Proteomes" id="UP000652761"/>
    </source>
</evidence>
<dbReference type="EMBL" id="NMUH01000384">
    <property type="protein sequence ID" value="MQL78144.1"/>
    <property type="molecule type" value="Genomic_DNA"/>
</dbReference>
<dbReference type="Proteomes" id="UP000652761">
    <property type="component" value="Unassembled WGS sequence"/>
</dbReference>
<evidence type="ECO:0000313" key="1">
    <source>
        <dbReference type="EMBL" id="MQL78144.1"/>
    </source>
</evidence>
<proteinExistence type="predicted"/>
<accession>A0A843U8L6</accession>
<sequence>GISGSIGRHDQIIENLANMSLPFLGFPGLVGGTADTTPTKYGDPTIGGKFPNAVGVVRASRERERERECKREVAGKEEARDLLLLFFLAWSAASKGATREGLPTAAASRSSNGNGGGGGEQGFLLWLWAKTAAAWSSNGGGE</sequence>
<name>A0A843U8L6_COLES</name>